<dbReference type="Proteomes" id="UP000037751">
    <property type="component" value="Unassembled WGS sequence"/>
</dbReference>
<feature type="compositionally biased region" description="Low complexity" evidence="3">
    <location>
        <begin position="92"/>
        <end position="109"/>
    </location>
</feature>
<evidence type="ECO:0000259" key="5">
    <source>
        <dbReference type="PROSITE" id="PS51525"/>
    </source>
</evidence>
<dbReference type="Gene3D" id="1.20.920.10">
    <property type="entry name" value="Bromodomain-like"/>
    <property type="match status" value="2"/>
</dbReference>
<dbReference type="STRING" id="77020.A0A0M9VMW2"/>
<feature type="compositionally biased region" description="Polar residues" evidence="3">
    <location>
        <begin position="344"/>
        <end position="357"/>
    </location>
</feature>
<dbReference type="EMBL" id="LGAV01000010">
    <property type="protein sequence ID" value="KOS12665.1"/>
    <property type="molecule type" value="Genomic_DNA"/>
</dbReference>
<feature type="compositionally biased region" description="Acidic residues" evidence="3">
    <location>
        <begin position="730"/>
        <end position="744"/>
    </location>
</feature>
<dbReference type="Gene3D" id="1.20.1270.220">
    <property type="match status" value="1"/>
</dbReference>
<dbReference type="PANTHER" id="PTHR22880:SF225">
    <property type="entry name" value="BROMODOMAIN-CONTAINING PROTEIN BET-1-RELATED"/>
    <property type="match status" value="1"/>
</dbReference>
<dbReference type="VEuPathDB" id="FungiDB:Malapachy_0398"/>
<evidence type="ECO:0000313" key="7">
    <source>
        <dbReference type="Proteomes" id="UP000037751"/>
    </source>
</evidence>
<dbReference type="GO" id="GO:0005634">
    <property type="term" value="C:nucleus"/>
    <property type="evidence" value="ECO:0007669"/>
    <property type="project" value="TreeGrafter"/>
</dbReference>
<feature type="compositionally biased region" description="Low complexity" evidence="3">
    <location>
        <begin position="116"/>
        <end position="130"/>
    </location>
</feature>
<dbReference type="InterPro" id="IPR027353">
    <property type="entry name" value="NET_dom"/>
</dbReference>
<feature type="compositionally biased region" description="Low complexity" evidence="3">
    <location>
        <begin position="11"/>
        <end position="25"/>
    </location>
</feature>
<feature type="region of interest" description="Disordered" evidence="3">
    <location>
        <begin position="520"/>
        <end position="576"/>
    </location>
</feature>
<evidence type="ECO:0000313" key="6">
    <source>
        <dbReference type="EMBL" id="KOS12665.1"/>
    </source>
</evidence>
<dbReference type="GO" id="GO:0006355">
    <property type="term" value="P:regulation of DNA-templated transcription"/>
    <property type="evidence" value="ECO:0007669"/>
    <property type="project" value="TreeGrafter"/>
</dbReference>
<dbReference type="RefSeq" id="XP_017990297.1">
    <property type="nucleotide sequence ID" value="XM_018134919.1"/>
</dbReference>
<feature type="domain" description="Bromo" evidence="4">
    <location>
        <begin position="428"/>
        <end position="500"/>
    </location>
</feature>
<feature type="compositionally biased region" description="Polar residues" evidence="3">
    <location>
        <begin position="69"/>
        <end position="87"/>
    </location>
</feature>
<sequence>MDESKAPSHTEPQASAAAEPMAVEATVSAPVATSTEPTSAPTGVTEPLSTPATTVEPMSSVEAKPSEVPASSDTVAAPTSQPESTSAPADGAETSASAPASDPAPEPTTVSTPSQGTEAPDAAAATSAPAGAEIETKLEATPVTSEAPAATPAPARPAAPQAATPATPVVSTTEGSSSTDGLTHMDMVMPHVKYAQNTIRSLKSRREAGAFLQPVDPIALKIPHYTQIISHPMDLGTIDQKLALTAHRLKSSQGVQSRLSDKLKQAIDTGRIDPEKDFYRRVDEFERDVFLVFDNCVRFNGSEHIFSKNAEVLRGIFEKQRKGLASAVAVAEEANSPEAKARRNSSSLPTIRRSTNGGRPKREIHPPPSRDLPWTEEHLHPASKKAVAARLGKSVDAISSREQSYWSKVINDELKFCYRIIDDLLKPANQDLAWVFYDLPAKDFDWAPAYYQIIKKPIALIPIQRKLKSGGYADLAAFDADMQLMFRNCFTFNPPDSDVTRVALNSVQAALAGALSVADMTKRKGKKRSATSMDKKSKGGDRKKKAAASKKPRTGTSPTPRKRMAGSDEEDVRTVTFDQKEELAAKITELSDERLEGAIRIINEDKPAGAQGTEDEEIELDIDELSPQTLYKLYKYVVRPKKKTQGPELGPNGKPMPASAPIDGRKRGTGGLKKKNLDEEEEAARIARLQQQLQQFNDAAAGETPKPATPGDAEAGAASKDDLAASDLSSGEDDSESDSDSDMD</sequence>
<dbReference type="AlphaFoldDB" id="A0A0M9VMW2"/>
<feature type="compositionally biased region" description="Polar residues" evidence="3">
    <location>
        <begin position="31"/>
        <end position="57"/>
    </location>
</feature>
<feature type="compositionally biased region" description="Low complexity" evidence="3">
    <location>
        <begin position="142"/>
        <end position="174"/>
    </location>
</feature>
<evidence type="ECO:0000256" key="1">
    <source>
        <dbReference type="ARBA" id="ARBA00023117"/>
    </source>
</evidence>
<dbReference type="InterPro" id="IPR038336">
    <property type="entry name" value="NET_sf"/>
</dbReference>
<feature type="compositionally biased region" description="Basic residues" evidence="3">
    <location>
        <begin position="541"/>
        <end position="553"/>
    </location>
</feature>
<evidence type="ECO:0000259" key="4">
    <source>
        <dbReference type="PROSITE" id="PS50014"/>
    </source>
</evidence>
<feature type="region of interest" description="Disordered" evidence="3">
    <location>
        <begin position="1"/>
        <end position="130"/>
    </location>
</feature>
<accession>A0A0M9VMW2</accession>
<dbReference type="InterPro" id="IPR050935">
    <property type="entry name" value="Bromo_chromatin_reader"/>
</dbReference>
<dbReference type="OrthoDB" id="784962at2759"/>
<keyword evidence="7" id="KW-1185">Reference proteome</keyword>
<feature type="compositionally biased region" description="Low complexity" evidence="3">
    <location>
        <begin position="686"/>
        <end position="701"/>
    </location>
</feature>
<evidence type="ECO:0000256" key="3">
    <source>
        <dbReference type="SAM" id="MobiDB-lite"/>
    </source>
</evidence>
<feature type="region of interest" description="Disordered" evidence="3">
    <location>
        <begin position="642"/>
        <end position="744"/>
    </location>
</feature>
<dbReference type="GeneID" id="28726794"/>
<dbReference type="GO" id="GO:0000785">
    <property type="term" value="C:chromatin"/>
    <property type="evidence" value="ECO:0007669"/>
    <property type="project" value="TreeGrafter"/>
</dbReference>
<dbReference type="SUPFAM" id="SSF47370">
    <property type="entry name" value="Bromodomain"/>
    <property type="match status" value="2"/>
</dbReference>
<dbReference type="InterPro" id="IPR036427">
    <property type="entry name" value="Bromodomain-like_sf"/>
</dbReference>
<dbReference type="Pfam" id="PF17035">
    <property type="entry name" value="BET"/>
    <property type="match status" value="1"/>
</dbReference>
<organism evidence="6 7">
    <name type="scientific">Malassezia pachydermatis</name>
    <dbReference type="NCBI Taxonomy" id="77020"/>
    <lineage>
        <taxon>Eukaryota</taxon>
        <taxon>Fungi</taxon>
        <taxon>Dikarya</taxon>
        <taxon>Basidiomycota</taxon>
        <taxon>Ustilaginomycotina</taxon>
        <taxon>Malasseziomycetes</taxon>
        <taxon>Malasseziales</taxon>
        <taxon>Malasseziaceae</taxon>
        <taxon>Malassezia</taxon>
    </lineage>
</organism>
<dbReference type="PANTHER" id="PTHR22880">
    <property type="entry name" value="FALZ-RELATED BROMODOMAIN-CONTAINING PROTEINS"/>
    <property type="match status" value="1"/>
</dbReference>
<dbReference type="GO" id="GO:0006338">
    <property type="term" value="P:chromatin remodeling"/>
    <property type="evidence" value="ECO:0007669"/>
    <property type="project" value="TreeGrafter"/>
</dbReference>
<comment type="caution">
    <text evidence="6">The sequence shown here is derived from an EMBL/GenBank/DDBJ whole genome shotgun (WGS) entry which is preliminary data.</text>
</comment>
<dbReference type="InterPro" id="IPR001487">
    <property type="entry name" value="Bromodomain"/>
</dbReference>
<gene>
    <name evidence="6" type="ORF">Malapachy_0398</name>
</gene>
<protein>
    <submittedName>
        <fullName evidence="6">Bromodomain-containing protein</fullName>
    </submittedName>
</protein>
<dbReference type="PRINTS" id="PR00503">
    <property type="entry name" value="BROMODOMAIN"/>
</dbReference>
<feature type="region of interest" description="Disordered" evidence="3">
    <location>
        <begin position="142"/>
        <end position="183"/>
    </location>
</feature>
<feature type="region of interest" description="Disordered" evidence="3">
    <location>
        <begin position="335"/>
        <end position="374"/>
    </location>
</feature>
<keyword evidence="1 2" id="KW-0103">Bromodomain</keyword>
<evidence type="ECO:0000256" key="2">
    <source>
        <dbReference type="PROSITE-ProRule" id="PRU00035"/>
    </source>
</evidence>
<dbReference type="PROSITE" id="PS50014">
    <property type="entry name" value="BROMODOMAIN_2"/>
    <property type="match status" value="2"/>
</dbReference>
<name>A0A0M9VMW2_9BASI</name>
<proteinExistence type="predicted"/>
<dbReference type="PROSITE" id="PS51525">
    <property type="entry name" value="NET"/>
    <property type="match status" value="1"/>
</dbReference>
<feature type="domain" description="Bromo" evidence="4">
    <location>
        <begin position="203"/>
        <end position="307"/>
    </location>
</feature>
<feature type="domain" description="NET" evidence="5">
    <location>
        <begin position="565"/>
        <end position="648"/>
    </location>
</feature>
<dbReference type="SMART" id="SM00297">
    <property type="entry name" value="BROMO"/>
    <property type="match status" value="2"/>
</dbReference>
<reference evidence="6 7" key="1">
    <citation type="submission" date="2015-07" db="EMBL/GenBank/DDBJ databases">
        <title>Draft Genome Sequence of Malassezia furfur CBS1878 and Malassezia pachydermatis CBS1879.</title>
        <authorList>
            <person name="Triana S."/>
            <person name="Ohm R."/>
            <person name="Gonzalez A."/>
            <person name="DeCock H."/>
            <person name="Restrepo S."/>
            <person name="Celis A."/>
        </authorList>
    </citation>
    <scope>NUCLEOTIDE SEQUENCE [LARGE SCALE GENOMIC DNA]</scope>
    <source>
        <strain evidence="6 7">CBS 1879</strain>
    </source>
</reference>
<dbReference type="Pfam" id="PF00439">
    <property type="entry name" value="Bromodomain"/>
    <property type="match status" value="3"/>
</dbReference>